<evidence type="ECO:0000313" key="1">
    <source>
        <dbReference type="EMBL" id="KAF9061487.1"/>
    </source>
</evidence>
<keyword evidence="2" id="KW-1185">Reference proteome</keyword>
<proteinExistence type="predicted"/>
<accession>A0A9P5U0J7</accession>
<dbReference type="Proteomes" id="UP000772434">
    <property type="component" value="Unassembled WGS sequence"/>
</dbReference>
<organism evidence="1 2">
    <name type="scientific">Rhodocollybia butyracea</name>
    <dbReference type="NCBI Taxonomy" id="206335"/>
    <lineage>
        <taxon>Eukaryota</taxon>
        <taxon>Fungi</taxon>
        <taxon>Dikarya</taxon>
        <taxon>Basidiomycota</taxon>
        <taxon>Agaricomycotina</taxon>
        <taxon>Agaricomycetes</taxon>
        <taxon>Agaricomycetidae</taxon>
        <taxon>Agaricales</taxon>
        <taxon>Marasmiineae</taxon>
        <taxon>Omphalotaceae</taxon>
        <taxon>Rhodocollybia</taxon>
    </lineage>
</organism>
<name>A0A9P5U0J7_9AGAR</name>
<dbReference type="OrthoDB" id="2654423at2759"/>
<gene>
    <name evidence="1" type="ORF">BDP27DRAFT_1369602</name>
</gene>
<dbReference type="AlphaFoldDB" id="A0A9P5U0J7"/>
<dbReference type="EMBL" id="JADNRY010000200">
    <property type="protein sequence ID" value="KAF9061487.1"/>
    <property type="molecule type" value="Genomic_DNA"/>
</dbReference>
<evidence type="ECO:0000313" key="2">
    <source>
        <dbReference type="Proteomes" id="UP000772434"/>
    </source>
</evidence>
<comment type="caution">
    <text evidence="1">The sequence shown here is derived from an EMBL/GenBank/DDBJ whole genome shotgun (WGS) entry which is preliminary data.</text>
</comment>
<sequence length="107" mass="12569">MANSGQQFCDNLVRQWLKDIMSMNKSKVFEDALDELNNFQEKAMLYYRKILFEMGPEADEAVTVGKIKTEIHCLVQWVEDLVCWALEDSHEISSRHQRGVLLYQQEN</sequence>
<protein>
    <submittedName>
        <fullName evidence="1">Uncharacterized protein</fullName>
    </submittedName>
</protein>
<reference evidence="1" key="1">
    <citation type="submission" date="2020-11" db="EMBL/GenBank/DDBJ databases">
        <authorList>
            <consortium name="DOE Joint Genome Institute"/>
            <person name="Ahrendt S."/>
            <person name="Riley R."/>
            <person name="Andreopoulos W."/>
            <person name="Labutti K."/>
            <person name="Pangilinan J."/>
            <person name="Ruiz-Duenas F.J."/>
            <person name="Barrasa J.M."/>
            <person name="Sanchez-Garcia M."/>
            <person name="Camarero S."/>
            <person name="Miyauchi S."/>
            <person name="Serrano A."/>
            <person name="Linde D."/>
            <person name="Babiker R."/>
            <person name="Drula E."/>
            <person name="Ayuso-Fernandez I."/>
            <person name="Pacheco R."/>
            <person name="Padilla G."/>
            <person name="Ferreira P."/>
            <person name="Barriuso J."/>
            <person name="Kellner H."/>
            <person name="Castanera R."/>
            <person name="Alfaro M."/>
            <person name="Ramirez L."/>
            <person name="Pisabarro A.G."/>
            <person name="Kuo A."/>
            <person name="Tritt A."/>
            <person name="Lipzen A."/>
            <person name="He G."/>
            <person name="Yan M."/>
            <person name="Ng V."/>
            <person name="Cullen D."/>
            <person name="Martin F."/>
            <person name="Rosso M.-N."/>
            <person name="Henrissat B."/>
            <person name="Hibbett D."/>
            <person name="Martinez A.T."/>
            <person name="Grigoriev I.V."/>
        </authorList>
    </citation>
    <scope>NUCLEOTIDE SEQUENCE</scope>
    <source>
        <strain evidence="1">AH 40177</strain>
    </source>
</reference>